<feature type="region of interest" description="Disordered" evidence="1">
    <location>
        <begin position="1"/>
        <end position="27"/>
    </location>
</feature>
<name>A0A139H2G1_9PEZI</name>
<dbReference type="GO" id="GO:0030020">
    <property type="term" value="F:extracellular matrix structural constituent conferring tensile strength"/>
    <property type="evidence" value="ECO:0007669"/>
    <property type="project" value="TreeGrafter"/>
</dbReference>
<evidence type="ECO:0000313" key="3">
    <source>
        <dbReference type="Proteomes" id="UP000070133"/>
    </source>
</evidence>
<accession>A0A139H2G1</accession>
<dbReference type="InterPro" id="IPR008160">
    <property type="entry name" value="Collagen"/>
</dbReference>
<gene>
    <name evidence="2" type="ORF">AC578_6919</name>
</gene>
<feature type="region of interest" description="Disordered" evidence="1">
    <location>
        <begin position="80"/>
        <end position="126"/>
    </location>
</feature>
<feature type="non-terminal residue" evidence="2">
    <location>
        <position position="1"/>
    </location>
</feature>
<dbReference type="InterPro" id="IPR050149">
    <property type="entry name" value="Collagen_superfamily"/>
</dbReference>
<dbReference type="GO" id="GO:0030198">
    <property type="term" value="P:extracellular matrix organization"/>
    <property type="evidence" value="ECO:0007669"/>
    <property type="project" value="TreeGrafter"/>
</dbReference>
<dbReference type="AlphaFoldDB" id="A0A139H2G1"/>
<dbReference type="GO" id="GO:0031012">
    <property type="term" value="C:extracellular matrix"/>
    <property type="evidence" value="ECO:0007669"/>
    <property type="project" value="TreeGrafter"/>
</dbReference>
<dbReference type="STRING" id="321146.A0A139H2G1"/>
<evidence type="ECO:0000313" key="2">
    <source>
        <dbReference type="EMBL" id="KXS96656.1"/>
    </source>
</evidence>
<dbReference type="Pfam" id="PF01391">
    <property type="entry name" value="Collagen"/>
    <property type="match status" value="1"/>
</dbReference>
<proteinExistence type="predicted"/>
<evidence type="ECO:0008006" key="4">
    <source>
        <dbReference type="Google" id="ProtNLM"/>
    </source>
</evidence>
<dbReference type="PANTHER" id="PTHR24023">
    <property type="entry name" value="COLLAGEN ALPHA"/>
    <property type="match status" value="1"/>
</dbReference>
<reference evidence="2 3" key="1">
    <citation type="submission" date="2015-07" db="EMBL/GenBank/DDBJ databases">
        <title>Comparative genomics of the Sigatoka disease complex on banana suggests a link between parallel evolutionary changes in Pseudocercospora fijiensis and Pseudocercospora eumusae and increased virulence on the banana host.</title>
        <authorList>
            <person name="Chang T.-C."/>
            <person name="Salvucci A."/>
            <person name="Crous P.W."/>
            <person name="Stergiopoulos I."/>
        </authorList>
    </citation>
    <scope>NUCLEOTIDE SEQUENCE [LARGE SCALE GENOMIC DNA]</scope>
    <source>
        <strain evidence="2 3">CBS 114824</strain>
    </source>
</reference>
<dbReference type="OrthoDB" id="3563678at2759"/>
<comment type="caution">
    <text evidence="2">The sequence shown here is derived from an EMBL/GenBank/DDBJ whole genome shotgun (WGS) entry which is preliminary data.</text>
</comment>
<sequence>ASGQVGATGASGQVGATGASGQVGATGPTGASGQIGATGASGQVGATGASGQIGATGSVGPSGPSGASGAVGASGAIGATGSVGPTGPTGSVGPSGPSGASGASGLVGATGSVGPSGPSGPPGPSASPSIQYGYLGCYVQTGTRSGTGGLALQNWQATYATNANYQCATRCLTNNFIYYGVVNTTPGPPVEVDCWCGNSITYVTRYVSHPAVASAFDRALLYSFIAAALLHSSIAL</sequence>
<protein>
    <recommendedName>
        <fullName evidence="4">Collagen-like protein</fullName>
    </recommendedName>
</protein>
<evidence type="ECO:0000256" key="1">
    <source>
        <dbReference type="SAM" id="MobiDB-lite"/>
    </source>
</evidence>
<dbReference type="Proteomes" id="UP000070133">
    <property type="component" value="Unassembled WGS sequence"/>
</dbReference>
<dbReference type="EMBL" id="LFZN01000168">
    <property type="protein sequence ID" value="KXS96656.1"/>
    <property type="molecule type" value="Genomic_DNA"/>
</dbReference>
<organism evidence="2 3">
    <name type="scientific">Pseudocercospora eumusae</name>
    <dbReference type="NCBI Taxonomy" id="321146"/>
    <lineage>
        <taxon>Eukaryota</taxon>
        <taxon>Fungi</taxon>
        <taxon>Dikarya</taxon>
        <taxon>Ascomycota</taxon>
        <taxon>Pezizomycotina</taxon>
        <taxon>Dothideomycetes</taxon>
        <taxon>Dothideomycetidae</taxon>
        <taxon>Mycosphaerellales</taxon>
        <taxon>Mycosphaerellaceae</taxon>
        <taxon>Pseudocercospora</taxon>
    </lineage>
</organism>
<dbReference type="PANTHER" id="PTHR24023:SF1095">
    <property type="entry name" value="EGF-LIKE DOMAIN-CONTAINING PROTEIN"/>
    <property type="match status" value="1"/>
</dbReference>
<keyword evidence="3" id="KW-1185">Reference proteome</keyword>
<feature type="compositionally biased region" description="Low complexity" evidence="1">
    <location>
        <begin position="80"/>
        <end position="116"/>
    </location>
</feature>